<dbReference type="OrthoDB" id="10265230at2759"/>
<name>A0A1V8SHD3_9PEZI</name>
<organism evidence="9 10">
    <name type="scientific">Cryoendolithus antarcticus</name>
    <dbReference type="NCBI Taxonomy" id="1507870"/>
    <lineage>
        <taxon>Eukaryota</taxon>
        <taxon>Fungi</taxon>
        <taxon>Dikarya</taxon>
        <taxon>Ascomycota</taxon>
        <taxon>Pezizomycotina</taxon>
        <taxon>Dothideomycetes</taxon>
        <taxon>Dothideomycetidae</taxon>
        <taxon>Cladosporiales</taxon>
        <taxon>Cladosporiaceae</taxon>
        <taxon>Cryoendolithus</taxon>
    </lineage>
</organism>
<evidence type="ECO:0000256" key="7">
    <source>
        <dbReference type="ARBA" id="ARBA00022801"/>
    </source>
</evidence>
<dbReference type="Gene3D" id="2.60.40.180">
    <property type="entry name" value="Transthyretin/hydroxyisourate hydrolase domain"/>
    <property type="match status" value="1"/>
</dbReference>
<evidence type="ECO:0000313" key="9">
    <source>
        <dbReference type="EMBL" id="OQN98548.1"/>
    </source>
</evidence>
<sequence>MPRPWITCHVLDTITGRPAEGITVTLRLLSPAQSKDSYFFALTNADGRVTDWTPRKSGEELPDLVDNIKSGDEETSVWSLVFEVEEYFGKGKCFYPEVEIKFSAKKTEEHYHVPLLLGPWGGYEGVETRGSSEGWKQVAERRSTFTPEIRILRWTRNGVRFWLVPSDPSSQSS</sequence>
<keyword evidence="6" id="KW-0659">Purine metabolism</keyword>
<dbReference type="AlphaFoldDB" id="A0A1V8SHD3"/>
<evidence type="ECO:0000256" key="3">
    <source>
        <dbReference type="ARBA" id="ARBA00009850"/>
    </source>
</evidence>
<evidence type="ECO:0000256" key="1">
    <source>
        <dbReference type="ARBA" id="ARBA00001043"/>
    </source>
</evidence>
<dbReference type="InParanoid" id="A0A1V8SHD3"/>
<dbReference type="InterPro" id="IPR023416">
    <property type="entry name" value="Transthyretin/HIU_hydrolase_d"/>
</dbReference>
<proteinExistence type="inferred from homology"/>
<comment type="catalytic activity">
    <reaction evidence="1">
        <text>5-hydroxyisourate + H2O = 5-hydroxy-2-oxo-4-ureido-2,5-dihydro-1H-imidazole-5-carboxylate + H(+)</text>
        <dbReference type="Rhea" id="RHEA:23736"/>
        <dbReference type="ChEBI" id="CHEBI:15377"/>
        <dbReference type="ChEBI" id="CHEBI:15378"/>
        <dbReference type="ChEBI" id="CHEBI:18072"/>
        <dbReference type="ChEBI" id="CHEBI:58639"/>
        <dbReference type="EC" id="3.5.2.17"/>
    </reaction>
</comment>
<gene>
    <name evidence="9" type="ORF">B0A48_15810</name>
</gene>
<dbReference type="SUPFAM" id="SSF49472">
    <property type="entry name" value="Transthyretin (synonym: prealbumin)"/>
    <property type="match status" value="1"/>
</dbReference>
<feature type="domain" description="Transthyretin/hydroxyisourate hydrolase" evidence="8">
    <location>
        <begin position="6"/>
        <end position="121"/>
    </location>
</feature>
<dbReference type="NCBIfam" id="TIGR02962">
    <property type="entry name" value="hdxy_isourate"/>
    <property type="match status" value="1"/>
</dbReference>
<dbReference type="PROSITE" id="PS00768">
    <property type="entry name" value="TRANSTHYRETIN_1"/>
    <property type="match status" value="1"/>
</dbReference>
<dbReference type="InterPro" id="IPR014306">
    <property type="entry name" value="Hydroxyisourate_hydrolase"/>
</dbReference>
<evidence type="ECO:0000313" key="10">
    <source>
        <dbReference type="Proteomes" id="UP000192596"/>
    </source>
</evidence>
<dbReference type="EMBL" id="NAJO01000045">
    <property type="protein sequence ID" value="OQN98548.1"/>
    <property type="molecule type" value="Genomic_DNA"/>
</dbReference>
<dbReference type="EC" id="3.5.2.17" evidence="5"/>
<comment type="caution">
    <text evidence="9">The sequence shown here is derived from an EMBL/GenBank/DDBJ whole genome shotgun (WGS) entry which is preliminary data.</text>
</comment>
<evidence type="ECO:0000256" key="6">
    <source>
        <dbReference type="ARBA" id="ARBA00022631"/>
    </source>
</evidence>
<accession>A0A1V8SHD3</accession>
<comment type="similarity">
    <text evidence="3">Belongs to the transthyretin family. 5-hydroxyisourate hydrolase subfamily.</text>
</comment>
<comment type="function">
    <text evidence="2">Catalyzes the hydrolysis of 5-hydroxyisourate (HIU) to 2-oxo-4-hydroxy-4-carboxy-5-ureidoimidazoline (OHCU).</text>
</comment>
<dbReference type="Proteomes" id="UP000192596">
    <property type="component" value="Unassembled WGS sequence"/>
</dbReference>
<keyword evidence="7" id="KW-0378">Hydrolase</keyword>
<dbReference type="Pfam" id="PF00576">
    <property type="entry name" value="Transthyretin"/>
    <property type="match status" value="1"/>
</dbReference>
<evidence type="ECO:0000256" key="2">
    <source>
        <dbReference type="ARBA" id="ARBA00002704"/>
    </source>
</evidence>
<evidence type="ECO:0000256" key="5">
    <source>
        <dbReference type="ARBA" id="ARBA00012609"/>
    </source>
</evidence>
<evidence type="ECO:0000256" key="4">
    <source>
        <dbReference type="ARBA" id="ARBA00011881"/>
    </source>
</evidence>
<dbReference type="GO" id="GO:0006144">
    <property type="term" value="P:purine nucleobase metabolic process"/>
    <property type="evidence" value="ECO:0007669"/>
    <property type="project" value="UniProtKB-KW"/>
</dbReference>
<dbReference type="InterPro" id="IPR023418">
    <property type="entry name" value="Thyroxine_BS"/>
</dbReference>
<dbReference type="PANTHER" id="PTHR10395">
    <property type="entry name" value="URICASE AND TRANSTHYRETIN-RELATED"/>
    <property type="match status" value="1"/>
</dbReference>
<dbReference type="GO" id="GO:0033971">
    <property type="term" value="F:hydroxyisourate hydrolase activity"/>
    <property type="evidence" value="ECO:0007669"/>
    <property type="project" value="UniProtKB-EC"/>
</dbReference>
<comment type="subunit">
    <text evidence="4">Homotetramer.</text>
</comment>
<reference evidence="10" key="1">
    <citation type="submission" date="2017-03" db="EMBL/GenBank/DDBJ databases">
        <title>Genomes of endolithic fungi from Antarctica.</title>
        <authorList>
            <person name="Coleine C."/>
            <person name="Masonjones S."/>
            <person name="Stajich J.E."/>
        </authorList>
    </citation>
    <scope>NUCLEOTIDE SEQUENCE [LARGE SCALE GENOMIC DNA]</scope>
    <source>
        <strain evidence="10">CCFEE 5527</strain>
    </source>
</reference>
<dbReference type="InterPro" id="IPR036817">
    <property type="entry name" value="Transthyretin/HIU_hydrolase_sf"/>
</dbReference>
<dbReference type="STRING" id="1507870.A0A1V8SHD3"/>
<dbReference type="PANTHER" id="PTHR10395:SF7">
    <property type="entry name" value="5-HYDROXYISOURATE HYDROLASE"/>
    <property type="match status" value="1"/>
</dbReference>
<protein>
    <recommendedName>
        <fullName evidence="5">hydroxyisourate hydrolase</fullName>
        <ecNumber evidence="5">3.5.2.17</ecNumber>
    </recommendedName>
</protein>
<keyword evidence="10" id="KW-1185">Reference proteome</keyword>
<evidence type="ECO:0000259" key="8">
    <source>
        <dbReference type="Pfam" id="PF00576"/>
    </source>
</evidence>